<dbReference type="AlphaFoldDB" id="A0A194XFK8"/>
<dbReference type="RefSeq" id="XP_018073335.1">
    <property type="nucleotide sequence ID" value="XM_018213014.1"/>
</dbReference>
<proteinExistence type="predicted"/>
<evidence type="ECO:0000256" key="1">
    <source>
        <dbReference type="SAM" id="MobiDB-lite"/>
    </source>
</evidence>
<feature type="compositionally biased region" description="Polar residues" evidence="1">
    <location>
        <begin position="341"/>
        <end position="367"/>
    </location>
</feature>
<organism evidence="2 3">
    <name type="scientific">Mollisia scopiformis</name>
    <name type="common">Conifer needle endophyte fungus</name>
    <name type="synonym">Phialocephala scopiformis</name>
    <dbReference type="NCBI Taxonomy" id="149040"/>
    <lineage>
        <taxon>Eukaryota</taxon>
        <taxon>Fungi</taxon>
        <taxon>Dikarya</taxon>
        <taxon>Ascomycota</taxon>
        <taxon>Pezizomycotina</taxon>
        <taxon>Leotiomycetes</taxon>
        <taxon>Helotiales</taxon>
        <taxon>Mollisiaceae</taxon>
        <taxon>Mollisia</taxon>
    </lineage>
</organism>
<dbReference type="InParanoid" id="A0A194XFK8"/>
<protein>
    <submittedName>
        <fullName evidence="2">Uncharacterized protein</fullName>
    </submittedName>
</protein>
<reference evidence="2 3" key="1">
    <citation type="submission" date="2015-10" db="EMBL/GenBank/DDBJ databases">
        <title>Full genome of DAOMC 229536 Phialocephala scopiformis, a fungal endophyte of spruce producing the potent anti-insectan compound rugulosin.</title>
        <authorList>
            <consortium name="DOE Joint Genome Institute"/>
            <person name="Walker A.K."/>
            <person name="Frasz S.L."/>
            <person name="Seifert K.A."/>
            <person name="Miller J.D."/>
            <person name="Mondo S.J."/>
            <person name="Labutti K."/>
            <person name="Lipzen A."/>
            <person name="Dockter R."/>
            <person name="Kennedy M."/>
            <person name="Grigoriev I.V."/>
            <person name="Spatafora J.W."/>
        </authorList>
    </citation>
    <scope>NUCLEOTIDE SEQUENCE [LARGE SCALE GENOMIC DNA]</scope>
    <source>
        <strain evidence="2 3">CBS 120377</strain>
    </source>
</reference>
<feature type="compositionally biased region" description="Polar residues" evidence="1">
    <location>
        <begin position="375"/>
        <end position="386"/>
    </location>
</feature>
<keyword evidence="3" id="KW-1185">Reference proteome</keyword>
<accession>A0A194XFK8</accession>
<feature type="compositionally biased region" description="Pro residues" evidence="1">
    <location>
        <begin position="314"/>
        <end position="327"/>
    </location>
</feature>
<gene>
    <name evidence="2" type="ORF">LY89DRAFT_668019</name>
</gene>
<dbReference type="KEGG" id="psco:LY89DRAFT_668019"/>
<dbReference type="Proteomes" id="UP000070700">
    <property type="component" value="Unassembled WGS sequence"/>
</dbReference>
<sequence length="622" mass="64206">MMRVCGPRLSTANFITTCTPATWSYLGPGVIDAYLTAGLSGFYFASISEVSKMNTDIALFEKVLAGSTFSNSAASESYMTSLYYALKSEREFLWGSAGDAAVNFQDLMTDGCLFTTCTNQYSSESLSFTSAGDSGLFYYSASTPCCGQCTIYAEGVQLSYWPTPAPTPPVTKLVDSQNHTFISPLVYASFTGVYGWNECGQVGGMYDVTGTYLPDYLRTTSINRNLTTIDSQQWTTIDYADFGPQCTCTTNCQTDPSLGVITNLCTPQLSLPNGFTSLLPAWSTCVMGFLGVFDPPVALTVQPGLTVPKTTSAPPIPPPTTPSPQPVQTPTQPQGTPTAQSEITSPPVETSSTSNVATIIATSSIPVSNAPPPVHSTSKPPVQAPSITPTMIVIGTQTMTPPSARTTILPPLTIGGETITANSQGHYVIGTQTITAGGGPITIVGQTITPNAQGDYIIGSQTITAGNGQLVIPPPITINGETITANAQGDYVVGSQTITPGSGPITVAEPPLVIAGQIITANSQGDYVVGSQTLIPGGTAITVSGSTISLASGASDIVVFGTGVTSTQNLASVILSIIGGVPTSTTSGAPVQYTGAATRGADRVRLELVGVVVGLAGASLLF</sequence>
<dbReference type="OrthoDB" id="3564250at2759"/>
<dbReference type="EMBL" id="KQ947412">
    <property type="protein sequence ID" value="KUJ18980.1"/>
    <property type="molecule type" value="Genomic_DNA"/>
</dbReference>
<name>A0A194XFK8_MOLSC</name>
<feature type="compositionally biased region" description="Low complexity" evidence="1">
    <location>
        <begin position="328"/>
        <end position="340"/>
    </location>
</feature>
<feature type="region of interest" description="Disordered" evidence="1">
    <location>
        <begin position="308"/>
        <end position="386"/>
    </location>
</feature>
<evidence type="ECO:0000313" key="2">
    <source>
        <dbReference type="EMBL" id="KUJ18980.1"/>
    </source>
</evidence>
<dbReference type="GeneID" id="28822740"/>
<evidence type="ECO:0000313" key="3">
    <source>
        <dbReference type="Proteomes" id="UP000070700"/>
    </source>
</evidence>